<protein>
    <submittedName>
        <fullName evidence="2">Acyl carrier protein</fullName>
    </submittedName>
</protein>
<gene>
    <name evidence="2" type="ORF">BA177_06780</name>
</gene>
<accession>A0A193LER8</accession>
<dbReference type="PROSITE" id="PS50075">
    <property type="entry name" value="CARRIER"/>
    <property type="match status" value="1"/>
</dbReference>
<reference evidence="2 3" key="1">
    <citation type="submission" date="2016-06" db="EMBL/GenBank/DDBJ databases">
        <title>Complete genome sequence of a deep-branching marine Gamma Proteobacterium Woeseia oceani type strain XK5.</title>
        <authorList>
            <person name="Mu D."/>
            <person name="Du Z."/>
        </authorList>
    </citation>
    <scope>NUCLEOTIDE SEQUENCE [LARGE SCALE GENOMIC DNA]</scope>
    <source>
        <strain evidence="2 3">XK5</strain>
    </source>
</reference>
<evidence type="ECO:0000313" key="2">
    <source>
        <dbReference type="EMBL" id="ANO50951.1"/>
    </source>
</evidence>
<dbReference type="STRING" id="1548547.BA177_06780"/>
<dbReference type="RefSeq" id="WP_068614557.1">
    <property type="nucleotide sequence ID" value="NZ_CP016268.1"/>
</dbReference>
<dbReference type="OrthoDB" id="2625323at2"/>
<sequence length="82" mass="9311">MASELQKKVKDFILENYLFTDDQSAIGEDDSLLERGIVDSTGMLEIIMFIEEELGVKVEDEEMVPENLDSVNRIAAFVARKQ</sequence>
<dbReference type="Pfam" id="PF00550">
    <property type="entry name" value="PP-binding"/>
    <property type="match status" value="1"/>
</dbReference>
<dbReference type="AlphaFoldDB" id="A0A193LER8"/>
<name>A0A193LER8_9GAMM</name>
<proteinExistence type="predicted"/>
<keyword evidence="3" id="KW-1185">Reference proteome</keyword>
<dbReference type="EMBL" id="CP016268">
    <property type="protein sequence ID" value="ANO50951.1"/>
    <property type="molecule type" value="Genomic_DNA"/>
</dbReference>
<dbReference type="InterPro" id="IPR036736">
    <property type="entry name" value="ACP-like_sf"/>
</dbReference>
<feature type="domain" description="Carrier" evidence="1">
    <location>
        <begin position="4"/>
        <end position="82"/>
    </location>
</feature>
<evidence type="ECO:0000313" key="3">
    <source>
        <dbReference type="Proteomes" id="UP000092695"/>
    </source>
</evidence>
<dbReference type="Proteomes" id="UP000092695">
    <property type="component" value="Chromosome"/>
</dbReference>
<dbReference type="InterPro" id="IPR009081">
    <property type="entry name" value="PP-bd_ACP"/>
</dbReference>
<dbReference type="SUPFAM" id="SSF47336">
    <property type="entry name" value="ACP-like"/>
    <property type="match status" value="1"/>
</dbReference>
<organism evidence="2 3">
    <name type="scientific">Woeseia oceani</name>
    <dbReference type="NCBI Taxonomy" id="1548547"/>
    <lineage>
        <taxon>Bacteria</taxon>
        <taxon>Pseudomonadati</taxon>
        <taxon>Pseudomonadota</taxon>
        <taxon>Gammaproteobacteria</taxon>
        <taxon>Woeseiales</taxon>
        <taxon>Woeseiaceae</taxon>
        <taxon>Woeseia</taxon>
    </lineage>
</organism>
<evidence type="ECO:0000259" key="1">
    <source>
        <dbReference type="PROSITE" id="PS50075"/>
    </source>
</evidence>
<dbReference type="KEGG" id="woc:BA177_06780"/>
<dbReference type="Gene3D" id="1.10.1200.10">
    <property type="entry name" value="ACP-like"/>
    <property type="match status" value="1"/>
</dbReference>